<organism evidence="6 7">
    <name type="scientific">[Myrmecia] bisecta</name>
    <dbReference type="NCBI Taxonomy" id="41462"/>
    <lineage>
        <taxon>Eukaryota</taxon>
        <taxon>Viridiplantae</taxon>
        <taxon>Chlorophyta</taxon>
        <taxon>core chlorophytes</taxon>
        <taxon>Trebouxiophyceae</taxon>
        <taxon>Trebouxiales</taxon>
        <taxon>Trebouxiaceae</taxon>
        <taxon>Myrmecia</taxon>
    </lineage>
</organism>
<evidence type="ECO:0000313" key="6">
    <source>
        <dbReference type="EMBL" id="KAK9824306.1"/>
    </source>
</evidence>
<dbReference type="EMBL" id="JALJOR010000002">
    <property type="protein sequence ID" value="KAK9824306.1"/>
    <property type="molecule type" value="Genomic_DNA"/>
</dbReference>
<dbReference type="InterPro" id="IPR006838">
    <property type="entry name" value="ADTRP_AIG1"/>
</dbReference>
<keyword evidence="2 5" id="KW-0812">Transmembrane</keyword>
<feature type="transmembrane region" description="Helical" evidence="5">
    <location>
        <begin position="56"/>
        <end position="78"/>
    </location>
</feature>
<keyword evidence="3 5" id="KW-1133">Transmembrane helix</keyword>
<feature type="transmembrane region" description="Helical" evidence="5">
    <location>
        <begin position="90"/>
        <end position="111"/>
    </location>
</feature>
<dbReference type="PANTHER" id="PTHR10989:SF16">
    <property type="entry name" value="AT02829P-RELATED"/>
    <property type="match status" value="1"/>
</dbReference>
<evidence type="ECO:0000313" key="7">
    <source>
        <dbReference type="Proteomes" id="UP001489004"/>
    </source>
</evidence>
<proteinExistence type="predicted"/>
<feature type="transmembrane region" description="Helical" evidence="5">
    <location>
        <begin position="192"/>
        <end position="210"/>
    </location>
</feature>
<evidence type="ECO:0000256" key="1">
    <source>
        <dbReference type="ARBA" id="ARBA00004127"/>
    </source>
</evidence>
<dbReference type="Proteomes" id="UP001489004">
    <property type="component" value="Unassembled WGS sequence"/>
</dbReference>
<gene>
    <name evidence="6" type="ORF">WJX72_009299</name>
</gene>
<evidence type="ECO:0000256" key="4">
    <source>
        <dbReference type="ARBA" id="ARBA00023136"/>
    </source>
</evidence>
<comment type="subcellular location">
    <subcellularLocation>
        <location evidence="1">Endomembrane system</location>
        <topology evidence="1">Multi-pass membrane protein</topology>
    </subcellularLocation>
</comment>
<comment type="caution">
    <text evidence="6">The sequence shown here is derived from an EMBL/GenBank/DDBJ whole genome shotgun (WGS) entry which is preliminary data.</text>
</comment>
<dbReference type="PANTHER" id="PTHR10989">
    <property type="entry name" value="ANDROGEN-INDUCED PROTEIN 1-RELATED"/>
    <property type="match status" value="1"/>
</dbReference>
<reference evidence="6 7" key="1">
    <citation type="journal article" date="2024" name="Nat. Commun.">
        <title>Phylogenomics reveals the evolutionary origins of lichenization in chlorophyte algae.</title>
        <authorList>
            <person name="Puginier C."/>
            <person name="Libourel C."/>
            <person name="Otte J."/>
            <person name="Skaloud P."/>
            <person name="Haon M."/>
            <person name="Grisel S."/>
            <person name="Petersen M."/>
            <person name="Berrin J.G."/>
            <person name="Delaux P.M."/>
            <person name="Dal Grande F."/>
            <person name="Keller J."/>
        </authorList>
    </citation>
    <scope>NUCLEOTIDE SEQUENCE [LARGE SCALE GENOMIC DNA]</scope>
    <source>
        <strain evidence="6 7">SAG 2043</strain>
    </source>
</reference>
<dbReference type="GO" id="GO:0016020">
    <property type="term" value="C:membrane"/>
    <property type="evidence" value="ECO:0007669"/>
    <property type="project" value="InterPro"/>
</dbReference>
<name>A0AAW1QRU5_9CHLO</name>
<accession>A0AAW1QRU5</accession>
<evidence type="ECO:0000256" key="5">
    <source>
        <dbReference type="SAM" id="Phobius"/>
    </source>
</evidence>
<keyword evidence="4 5" id="KW-0472">Membrane</keyword>
<protein>
    <submittedName>
        <fullName evidence="6">Uncharacterized protein</fullName>
    </submittedName>
</protein>
<evidence type="ECO:0000256" key="2">
    <source>
        <dbReference type="ARBA" id="ARBA00022692"/>
    </source>
</evidence>
<dbReference type="AlphaFoldDB" id="A0AAW1QRU5"/>
<evidence type="ECO:0000256" key="3">
    <source>
        <dbReference type="ARBA" id="ARBA00022989"/>
    </source>
</evidence>
<sequence length="229" mass="25473">MARARYQNRDKKPSRWPELLLHLVLLAGFLAVWSWHMTPAANKQQVAKKTFWFWNYLTFISFSWQLLAFSIALLADLTGSKGLRAASDDVMCSTCGPVIFVTICYYILLAMGAIVDSDEVPKWVSPVLHTGNSIALGLDSLLCRRERSFSRRAEVYAAGLLIGYVGICYLSKQHNGDFPYSFMNEMPEPWGLVAMAAVLPTASEAIFLVGRKLQTGSFGAPVATKSHRS</sequence>
<feature type="transmembrane region" description="Helical" evidence="5">
    <location>
        <begin position="20"/>
        <end position="36"/>
    </location>
</feature>
<keyword evidence="7" id="KW-1185">Reference proteome</keyword>
<dbReference type="Pfam" id="PF04750">
    <property type="entry name" value="Far-17a_AIG1"/>
    <property type="match status" value="1"/>
</dbReference>
<dbReference type="GO" id="GO:0012505">
    <property type="term" value="C:endomembrane system"/>
    <property type="evidence" value="ECO:0007669"/>
    <property type="project" value="UniProtKB-SubCell"/>
</dbReference>